<feature type="compositionally biased region" description="Basic residues" evidence="7">
    <location>
        <begin position="45"/>
        <end position="54"/>
    </location>
</feature>
<reference evidence="10" key="2">
    <citation type="journal article" date="2017" name="Nat. Plants">
        <title>The Aegilops tauschii genome reveals multiple impacts of transposons.</title>
        <authorList>
            <person name="Zhao G."/>
            <person name="Zou C."/>
            <person name="Li K."/>
            <person name="Wang K."/>
            <person name="Li T."/>
            <person name="Gao L."/>
            <person name="Zhang X."/>
            <person name="Wang H."/>
            <person name="Yang Z."/>
            <person name="Liu X."/>
            <person name="Jiang W."/>
            <person name="Mao L."/>
            <person name="Kong X."/>
            <person name="Jiao Y."/>
            <person name="Jia J."/>
        </authorList>
    </citation>
    <scope>NUCLEOTIDE SEQUENCE [LARGE SCALE GENOMIC DNA]</scope>
    <source>
        <strain evidence="10">cv. AL8/78</strain>
    </source>
</reference>
<evidence type="ECO:0000256" key="6">
    <source>
        <dbReference type="PROSITE-ProRule" id="PRU00042"/>
    </source>
</evidence>
<keyword evidence="2" id="KW-0479">Metal-binding</keyword>
<keyword evidence="10" id="KW-1185">Reference proteome</keyword>
<dbReference type="AlphaFoldDB" id="A0A453JAR4"/>
<dbReference type="GO" id="GO:0009788">
    <property type="term" value="P:negative regulation of abscisic acid-activated signaling pathway"/>
    <property type="evidence" value="ECO:0007669"/>
    <property type="project" value="InterPro"/>
</dbReference>
<evidence type="ECO:0000256" key="3">
    <source>
        <dbReference type="ARBA" id="ARBA00022771"/>
    </source>
</evidence>
<evidence type="ECO:0000313" key="9">
    <source>
        <dbReference type="EnsemblPlants" id="AET4Gv20852200.1"/>
    </source>
</evidence>
<dbReference type="Pfam" id="PF13912">
    <property type="entry name" value="zf-C2H2_6"/>
    <property type="match status" value="1"/>
</dbReference>
<evidence type="ECO:0000259" key="8">
    <source>
        <dbReference type="PROSITE" id="PS50157"/>
    </source>
</evidence>
<keyword evidence="3 6" id="KW-0863">Zinc-finger</keyword>
<name>A0A453JAR4_AEGTS</name>
<feature type="domain" description="C2H2-type" evidence="8">
    <location>
        <begin position="25"/>
        <end position="52"/>
    </location>
</feature>
<evidence type="ECO:0000256" key="7">
    <source>
        <dbReference type="SAM" id="MobiDB-lite"/>
    </source>
</evidence>
<evidence type="ECO:0000256" key="4">
    <source>
        <dbReference type="ARBA" id="ARBA00022833"/>
    </source>
</evidence>
<dbReference type="PANTHER" id="PTHR47287">
    <property type="entry name" value="C2H2 AND C2HC ZINC FINGERS SUPERFAMILY PROTEIN"/>
    <property type="match status" value="1"/>
</dbReference>
<reference evidence="10" key="1">
    <citation type="journal article" date="2014" name="Science">
        <title>Ancient hybridizations among the ancestral genomes of bread wheat.</title>
        <authorList>
            <consortium name="International Wheat Genome Sequencing Consortium,"/>
            <person name="Marcussen T."/>
            <person name="Sandve S.R."/>
            <person name="Heier L."/>
            <person name="Spannagl M."/>
            <person name="Pfeifer M."/>
            <person name="Jakobsen K.S."/>
            <person name="Wulff B.B."/>
            <person name="Steuernagel B."/>
            <person name="Mayer K.F."/>
            <person name="Olsen O.A."/>
        </authorList>
    </citation>
    <scope>NUCLEOTIDE SEQUENCE [LARGE SCALE GENOMIC DNA]</scope>
    <source>
        <strain evidence="10">cv. AL8/78</strain>
    </source>
</reference>
<evidence type="ECO:0000256" key="5">
    <source>
        <dbReference type="ARBA" id="ARBA00023242"/>
    </source>
</evidence>
<keyword evidence="5" id="KW-0539">Nucleus</keyword>
<dbReference type="InterPro" id="IPR036236">
    <property type="entry name" value="Znf_C2H2_sf"/>
</dbReference>
<evidence type="ECO:0000256" key="1">
    <source>
        <dbReference type="ARBA" id="ARBA00004123"/>
    </source>
</evidence>
<proteinExistence type="predicted"/>
<evidence type="ECO:0000313" key="10">
    <source>
        <dbReference type="Proteomes" id="UP000015105"/>
    </source>
</evidence>
<evidence type="ECO:0000256" key="2">
    <source>
        <dbReference type="ARBA" id="ARBA00022723"/>
    </source>
</evidence>
<sequence length="117" mass="12702">METEEGLDLSLSLRQYTPPWSQLVFACCYCPRSFRSSQALGGHQNAHRPARPRRATALSSAAAAGELGKAAVDHHRSAWPRPGAHAWRAGHSQQASSGTRRGDQELADEAIDLSLKL</sequence>
<dbReference type="SUPFAM" id="SSF57667">
    <property type="entry name" value="beta-beta-alpha zinc fingers"/>
    <property type="match status" value="1"/>
</dbReference>
<reference evidence="9" key="5">
    <citation type="journal article" date="2021" name="G3 (Bethesda)">
        <title>Aegilops tauschii genome assembly Aet v5.0 features greater sequence contiguity and improved annotation.</title>
        <authorList>
            <person name="Wang L."/>
            <person name="Zhu T."/>
            <person name="Rodriguez J.C."/>
            <person name="Deal K.R."/>
            <person name="Dubcovsky J."/>
            <person name="McGuire P.E."/>
            <person name="Lux T."/>
            <person name="Spannagl M."/>
            <person name="Mayer K.F.X."/>
            <person name="Baldrich P."/>
            <person name="Meyers B.C."/>
            <person name="Huo N."/>
            <person name="Gu Y.Q."/>
            <person name="Zhou H."/>
            <person name="Devos K.M."/>
            <person name="Bennetzen J.L."/>
            <person name="Unver T."/>
            <person name="Budak H."/>
            <person name="Gulick P.J."/>
            <person name="Galiba G."/>
            <person name="Kalapos B."/>
            <person name="Nelson D.R."/>
            <person name="Li P."/>
            <person name="You F.M."/>
            <person name="Luo M.C."/>
            <person name="Dvorak J."/>
        </authorList>
    </citation>
    <scope>NUCLEOTIDE SEQUENCE [LARGE SCALE GENOMIC DNA]</scope>
    <source>
        <strain evidence="9">cv. AL8/78</strain>
    </source>
</reference>
<dbReference type="EnsemblPlants" id="AET4Gv20852200.1">
    <property type="protein sequence ID" value="AET4Gv20852200.1"/>
    <property type="gene ID" value="AET4Gv20852200"/>
</dbReference>
<dbReference type="InterPro" id="IPR044246">
    <property type="entry name" value="ZFP3-like"/>
</dbReference>
<dbReference type="PROSITE" id="PS00028">
    <property type="entry name" value="ZINC_FINGER_C2H2_1"/>
    <property type="match status" value="1"/>
</dbReference>
<dbReference type="GO" id="GO:0008270">
    <property type="term" value="F:zinc ion binding"/>
    <property type="evidence" value="ECO:0007669"/>
    <property type="project" value="UniProtKB-KW"/>
</dbReference>
<reference evidence="9" key="4">
    <citation type="submission" date="2019-03" db="UniProtKB">
        <authorList>
            <consortium name="EnsemblPlants"/>
        </authorList>
    </citation>
    <scope>IDENTIFICATION</scope>
</reference>
<dbReference type="RefSeq" id="XP_073353514.1">
    <property type="nucleotide sequence ID" value="XM_073497413.1"/>
</dbReference>
<comment type="subcellular location">
    <subcellularLocation>
        <location evidence="1">Nucleus</location>
    </subcellularLocation>
</comment>
<dbReference type="PROSITE" id="PS50157">
    <property type="entry name" value="ZINC_FINGER_C2H2_2"/>
    <property type="match status" value="1"/>
</dbReference>
<organism evidence="9 10">
    <name type="scientific">Aegilops tauschii subsp. strangulata</name>
    <name type="common">Goatgrass</name>
    <dbReference type="NCBI Taxonomy" id="200361"/>
    <lineage>
        <taxon>Eukaryota</taxon>
        <taxon>Viridiplantae</taxon>
        <taxon>Streptophyta</taxon>
        <taxon>Embryophyta</taxon>
        <taxon>Tracheophyta</taxon>
        <taxon>Spermatophyta</taxon>
        <taxon>Magnoliopsida</taxon>
        <taxon>Liliopsida</taxon>
        <taxon>Poales</taxon>
        <taxon>Poaceae</taxon>
        <taxon>BOP clade</taxon>
        <taxon>Pooideae</taxon>
        <taxon>Triticodae</taxon>
        <taxon>Triticeae</taxon>
        <taxon>Triticinae</taxon>
        <taxon>Aegilops</taxon>
    </lineage>
</organism>
<feature type="region of interest" description="Disordered" evidence="7">
    <location>
        <begin position="38"/>
        <end position="105"/>
    </location>
</feature>
<dbReference type="GO" id="GO:0005634">
    <property type="term" value="C:nucleus"/>
    <property type="evidence" value="ECO:0007669"/>
    <property type="project" value="UniProtKB-SubCell"/>
</dbReference>
<dbReference type="Proteomes" id="UP000015105">
    <property type="component" value="Chromosome 4D"/>
</dbReference>
<reference evidence="9" key="3">
    <citation type="journal article" date="2017" name="Nature">
        <title>Genome sequence of the progenitor of the wheat D genome Aegilops tauschii.</title>
        <authorList>
            <person name="Luo M.C."/>
            <person name="Gu Y.Q."/>
            <person name="Puiu D."/>
            <person name="Wang H."/>
            <person name="Twardziok S.O."/>
            <person name="Deal K.R."/>
            <person name="Huo N."/>
            <person name="Zhu T."/>
            <person name="Wang L."/>
            <person name="Wang Y."/>
            <person name="McGuire P.E."/>
            <person name="Liu S."/>
            <person name="Long H."/>
            <person name="Ramasamy R.K."/>
            <person name="Rodriguez J.C."/>
            <person name="Van S.L."/>
            <person name="Yuan L."/>
            <person name="Wang Z."/>
            <person name="Xia Z."/>
            <person name="Xiao L."/>
            <person name="Anderson O.D."/>
            <person name="Ouyang S."/>
            <person name="Liang Y."/>
            <person name="Zimin A.V."/>
            <person name="Pertea G."/>
            <person name="Qi P."/>
            <person name="Bennetzen J.L."/>
            <person name="Dai X."/>
            <person name="Dawson M.W."/>
            <person name="Muller H.G."/>
            <person name="Kugler K."/>
            <person name="Rivarola-Duarte L."/>
            <person name="Spannagl M."/>
            <person name="Mayer K.F.X."/>
            <person name="Lu F.H."/>
            <person name="Bevan M.W."/>
            <person name="Leroy P."/>
            <person name="Li P."/>
            <person name="You F.M."/>
            <person name="Sun Q."/>
            <person name="Liu Z."/>
            <person name="Lyons E."/>
            <person name="Wicker T."/>
            <person name="Salzberg S.L."/>
            <person name="Devos K.M."/>
            <person name="Dvorak J."/>
        </authorList>
    </citation>
    <scope>NUCLEOTIDE SEQUENCE [LARGE SCALE GENOMIC DNA]</scope>
    <source>
        <strain evidence="9">cv. AL8/78</strain>
    </source>
</reference>
<keyword evidence="4" id="KW-0862">Zinc</keyword>
<protein>
    <recommendedName>
        <fullName evidence="8">C2H2-type domain-containing protein</fullName>
    </recommendedName>
</protein>
<dbReference type="GeneID" id="141021575"/>
<accession>A0A453JAR4</accession>
<dbReference type="InterPro" id="IPR013087">
    <property type="entry name" value="Znf_C2H2_type"/>
</dbReference>
<feature type="compositionally biased region" description="Low complexity" evidence="7">
    <location>
        <begin position="55"/>
        <end position="70"/>
    </location>
</feature>
<dbReference type="Gramene" id="AET4Gv20852200.1">
    <property type="protein sequence ID" value="AET4Gv20852200.1"/>
    <property type="gene ID" value="AET4Gv20852200"/>
</dbReference>
<dbReference type="PANTHER" id="PTHR47287:SF15">
    <property type="entry name" value="ZINC FINGER PROTEIN 3-LIKE"/>
    <property type="match status" value="1"/>
</dbReference>